<dbReference type="Proteomes" id="UP000252519">
    <property type="component" value="Unassembled WGS sequence"/>
</dbReference>
<dbReference type="SUPFAM" id="SSF53756">
    <property type="entry name" value="UDP-Glycosyltransferase/glycogen phosphorylase"/>
    <property type="match status" value="1"/>
</dbReference>
<dbReference type="InterPro" id="IPR002213">
    <property type="entry name" value="UDP_glucos_trans"/>
</dbReference>
<reference evidence="2 3" key="1">
    <citation type="submission" date="2014-10" db="EMBL/GenBank/DDBJ databases">
        <title>Draft genome of the hookworm Ancylostoma caninum.</title>
        <authorList>
            <person name="Mitreva M."/>
        </authorList>
    </citation>
    <scope>NUCLEOTIDE SEQUENCE [LARGE SCALE GENOMIC DNA]</scope>
    <source>
        <strain evidence="2 3">Baltimore</strain>
    </source>
</reference>
<comment type="caution">
    <text evidence="2">The sequence shown here is derived from an EMBL/GenBank/DDBJ whole genome shotgun (WGS) entry which is preliminary data.</text>
</comment>
<organism evidence="2 3">
    <name type="scientific">Ancylostoma caninum</name>
    <name type="common">Dog hookworm</name>
    <dbReference type="NCBI Taxonomy" id="29170"/>
    <lineage>
        <taxon>Eukaryota</taxon>
        <taxon>Metazoa</taxon>
        <taxon>Ecdysozoa</taxon>
        <taxon>Nematoda</taxon>
        <taxon>Chromadorea</taxon>
        <taxon>Rhabditida</taxon>
        <taxon>Rhabditina</taxon>
        <taxon>Rhabditomorpha</taxon>
        <taxon>Strongyloidea</taxon>
        <taxon>Ancylostomatidae</taxon>
        <taxon>Ancylostomatinae</taxon>
        <taxon>Ancylostoma</taxon>
    </lineage>
</organism>
<evidence type="ECO:0000256" key="1">
    <source>
        <dbReference type="ARBA" id="ARBA00022679"/>
    </source>
</evidence>
<keyword evidence="1" id="KW-0808">Transferase</keyword>
<dbReference type="AlphaFoldDB" id="A0A368F0W2"/>
<sequence length="138" mass="15937">MVGIKSIVLVSALGMMPRLYDITGMSTVPSFMPVGLTPYSDKMTFMERVVNFNLDIVFQYYKYTLDYKFWKLFNDKIPGFPDFEQIYNVSTILGQCVNVLWADSYGEHIIVHFSPGLIYSYDMALKEPDIFFKYSAVS</sequence>
<accession>A0A368F0W2</accession>
<evidence type="ECO:0000313" key="2">
    <source>
        <dbReference type="EMBL" id="RCN24669.1"/>
    </source>
</evidence>
<dbReference type="OrthoDB" id="5845678at2759"/>
<keyword evidence="3" id="KW-1185">Reference proteome</keyword>
<name>A0A368F0W2_ANCCA</name>
<proteinExistence type="predicted"/>
<evidence type="ECO:0000313" key="3">
    <source>
        <dbReference type="Proteomes" id="UP000252519"/>
    </source>
</evidence>
<dbReference type="GO" id="GO:0008194">
    <property type="term" value="F:UDP-glycosyltransferase activity"/>
    <property type="evidence" value="ECO:0007669"/>
    <property type="project" value="InterPro"/>
</dbReference>
<gene>
    <name evidence="2" type="ORF">ANCCAN_29630</name>
</gene>
<dbReference type="EMBL" id="JOJR01017741">
    <property type="protein sequence ID" value="RCN24669.1"/>
    <property type="molecule type" value="Genomic_DNA"/>
</dbReference>
<protein>
    <submittedName>
        <fullName evidence="2">Uncharacterized protein</fullName>
    </submittedName>
</protein>
<dbReference type="Pfam" id="PF00201">
    <property type="entry name" value="UDPGT"/>
    <property type="match status" value="1"/>
</dbReference>